<dbReference type="Proteomes" id="UP000682733">
    <property type="component" value="Unassembled WGS sequence"/>
</dbReference>
<evidence type="ECO:0000256" key="1">
    <source>
        <dbReference type="PROSITE-ProRule" id="PRU00339"/>
    </source>
</evidence>
<dbReference type="EMBL" id="CAJOBA010061361">
    <property type="protein sequence ID" value="CAF4330554.1"/>
    <property type="molecule type" value="Genomic_DNA"/>
</dbReference>
<dbReference type="InterPro" id="IPR019734">
    <property type="entry name" value="TPR_rpt"/>
</dbReference>
<dbReference type="Proteomes" id="UP000677228">
    <property type="component" value="Unassembled WGS sequence"/>
</dbReference>
<keyword evidence="1" id="KW-0802">TPR repeat</keyword>
<name>A0A8S2U8S4_9BILA</name>
<reference evidence="3" key="1">
    <citation type="submission" date="2021-02" db="EMBL/GenBank/DDBJ databases">
        <authorList>
            <person name="Nowell W R."/>
        </authorList>
    </citation>
    <scope>NUCLEOTIDE SEQUENCE</scope>
</reference>
<sequence length="81" mass="9315">MKDDGPINYETADIMPAIGNAYTALKNHNLALQYYYEAFEIQAKLFEECSTELDSISKTIHEKNRIDIRDYSDSLLAHTQN</sequence>
<gene>
    <name evidence="2" type="ORF">OVA965_LOCUS38835</name>
    <name evidence="3" type="ORF">TMI583_LOCUS40054</name>
</gene>
<dbReference type="EMBL" id="CAJNOK010039021">
    <property type="protein sequence ID" value="CAF1542074.1"/>
    <property type="molecule type" value="Genomic_DNA"/>
</dbReference>
<protein>
    <recommendedName>
        <fullName evidence="5">Tetratricopeptide repeat protein</fullName>
    </recommendedName>
</protein>
<dbReference type="PROSITE" id="PS50005">
    <property type="entry name" value="TPR"/>
    <property type="match status" value="1"/>
</dbReference>
<accession>A0A8S2U8S4</accession>
<evidence type="ECO:0000313" key="3">
    <source>
        <dbReference type="EMBL" id="CAF4330554.1"/>
    </source>
</evidence>
<comment type="caution">
    <text evidence="3">The sequence shown here is derived from an EMBL/GenBank/DDBJ whole genome shotgun (WGS) entry which is preliminary data.</text>
</comment>
<evidence type="ECO:0008006" key="5">
    <source>
        <dbReference type="Google" id="ProtNLM"/>
    </source>
</evidence>
<proteinExistence type="predicted"/>
<organism evidence="3 4">
    <name type="scientific">Didymodactylos carnosus</name>
    <dbReference type="NCBI Taxonomy" id="1234261"/>
    <lineage>
        <taxon>Eukaryota</taxon>
        <taxon>Metazoa</taxon>
        <taxon>Spiralia</taxon>
        <taxon>Gnathifera</taxon>
        <taxon>Rotifera</taxon>
        <taxon>Eurotatoria</taxon>
        <taxon>Bdelloidea</taxon>
        <taxon>Philodinida</taxon>
        <taxon>Philodinidae</taxon>
        <taxon>Didymodactylos</taxon>
    </lineage>
</organism>
<dbReference type="AlphaFoldDB" id="A0A8S2U8S4"/>
<feature type="repeat" description="TPR" evidence="1">
    <location>
        <begin position="12"/>
        <end position="45"/>
    </location>
</feature>
<evidence type="ECO:0000313" key="2">
    <source>
        <dbReference type="EMBL" id="CAF1542074.1"/>
    </source>
</evidence>
<evidence type="ECO:0000313" key="4">
    <source>
        <dbReference type="Proteomes" id="UP000682733"/>
    </source>
</evidence>